<dbReference type="GO" id="GO:0042773">
    <property type="term" value="P:ATP synthesis coupled electron transport"/>
    <property type="evidence" value="ECO:0007669"/>
    <property type="project" value="InterPro"/>
</dbReference>
<dbReference type="RefSeq" id="WP_114728006.1">
    <property type="nucleotide sequence ID" value="NZ_BJMI01000011.1"/>
</dbReference>
<comment type="cofactor">
    <cofactor evidence="15">
        <name>[2Fe-2S] cluster</name>
        <dbReference type="ChEBI" id="CHEBI:190135"/>
    </cofactor>
</comment>
<dbReference type="SMART" id="SM00926">
    <property type="entry name" value="Molybdop_Fe4S4"/>
    <property type="match status" value="1"/>
</dbReference>
<dbReference type="CDD" id="cd00207">
    <property type="entry name" value="fer2"/>
    <property type="match status" value="1"/>
</dbReference>
<dbReference type="PROSITE" id="PS51839">
    <property type="entry name" value="4FE4S_HC3"/>
    <property type="match status" value="1"/>
</dbReference>
<dbReference type="SUPFAM" id="SSF54292">
    <property type="entry name" value="2Fe-2S ferredoxin-like"/>
    <property type="match status" value="1"/>
</dbReference>
<dbReference type="Pfam" id="PF10588">
    <property type="entry name" value="NADH-G_4Fe-4S_3"/>
    <property type="match status" value="1"/>
</dbReference>
<keyword evidence="9" id="KW-0408">Iron</keyword>
<keyword evidence="11" id="KW-0520">NAD</keyword>
<dbReference type="PANTHER" id="PTHR43105:SF10">
    <property type="entry name" value="NADH-QUINONE OXIDOREDUCTASE SUBUNIT G"/>
    <property type="match status" value="1"/>
</dbReference>
<dbReference type="InterPro" id="IPR054351">
    <property type="entry name" value="NADH_UbQ_OxRdtase_ferredoxin"/>
</dbReference>
<dbReference type="Proteomes" id="UP000254958">
    <property type="component" value="Unassembled WGS sequence"/>
</dbReference>
<dbReference type="SUPFAM" id="SSF53706">
    <property type="entry name" value="Formate dehydrogenase/DMSO reductase, domains 1-3"/>
    <property type="match status" value="1"/>
</dbReference>
<evidence type="ECO:0000256" key="8">
    <source>
        <dbReference type="ARBA" id="ARBA00022967"/>
    </source>
</evidence>
<dbReference type="EMBL" id="JABEQI010000006">
    <property type="protein sequence ID" value="MBB2187127.1"/>
    <property type="molecule type" value="Genomic_DNA"/>
</dbReference>
<evidence type="ECO:0000256" key="16">
    <source>
        <dbReference type="ARBA" id="ARBA00047712"/>
    </source>
</evidence>
<keyword evidence="5" id="KW-0001">2Fe-2S</keyword>
<dbReference type="GO" id="GO:0048038">
    <property type="term" value="F:quinone binding"/>
    <property type="evidence" value="ECO:0007669"/>
    <property type="project" value="UniProtKB-KW"/>
</dbReference>
<comment type="cofactor">
    <cofactor evidence="1">
        <name>[4Fe-4S] cluster</name>
        <dbReference type="ChEBI" id="CHEBI:49883"/>
    </cofactor>
</comment>
<dbReference type="InterPro" id="IPR019574">
    <property type="entry name" value="NADH_UbQ_OxRdtase_Gsu_4Fe4S-bd"/>
</dbReference>
<evidence type="ECO:0000256" key="15">
    <source>
        <dbReference type="ARBA" id="ARBA00034078"/>
    </source>
</evidence>
<dbReference type="SUPFAM" id="SSF54862">
    <property type="entry name" value="4Fe-4S ferredoxins"/>
    <property type="match status" value="1"/>
</dbReference>
<dbReference type="Pfam" id="PF22117">
    <property type="entry name" value="Fer4_Nqo3"/>
    <property type="match status" value="1"/>
</dbReference>
<keyword evidence="4" id="KW-0004">4Fe-4S</keyword>
<dbReference type="EMBL" id="QQAW01000007">
    <property type="protein sequence ID" value="RDI37105.1"/>
    <property type="molecule type" value="Genomic_DNA"/>
</dbReference>
<dbReference type="PANTHER" id="PTHR43105">
    <property type="entry name" value="RESPIRATORY NITRATE REDUCTASE"/>
    <property type="match status" value="1"/>
</dbReference>
<sequence>MATILIDGRACPARTDENLLQACLEAGADLPYFCWHPELGSVGACRQCAVKQFSGPDDKTGRIVMACMTPVTDGTILSIDDPQAREFRAGVVEWLMTNHPHDCPVCPEGGECHLQDMTVMTGHDRRRYRFTKRTHRNQDLGPFINHEMNRCIGCYRCVRFYRDYAGGEDLAAFGAHNDLYFGRHEDGALENAFSGNLVEICPTGVFTDKPFSRIYSRKWDMRGAPSVCAHCAVGCNTIVNARQGTVRRVINRYHDAVNRYFLCDRGRYGHGFTSAPTRPRAPMMRQDGIPVPVSIATALERFAAMAADGPIVGIGSTRASLESNFALRALTGAAQFSTGLAQPDHDLAMLVPALLRTTQARNPSLHDMESADAVLVLGEDVCVTAPRLGLALRQTLRRAAYPAADTARVPHWMDAAVRMLGTDAPSPLRVLTPAPTDLDPVAATTHRAAPDTLARLGFAIAHRIDASAPDAPDLSETEIQLADRLANALRAARRPLIVAGLQYANAALLHAAANIATALHAAGTDPALSLVMPECNSMGMALLGGLPLDDVRAMARAGRIGTLVVMENDLTRRLDAAALHDLLSAVPHLVVIDHIATPLAPLADLALPAASFAESGGTLVSTEGRAQRFLPAILPDMPVQESWHWAQHLTHTMTDAPHWTDLDQIIAAMAQDITALSRVGSAAPGADYRLDGRRVRSEPARISGRTAVRANISVQDRPLPQSPDTPLSPSMEGAYAPDMPGALVPFYQVPGWNSVQSLNRFQQEIGGPMRGGDAGIRLLDDAAQAPSDWHYDIPAPFSFGPDDFLLLPEHRLFGTEELSALSPPIAARAAPAALRLSTLPTGLEDGAMANITLAGEPITLPVRHDPALPPGIALCPPHLAARAFNAPIRVRLRRVDAP</sequence>
<reference evidence="21 24" key="2">
    <citation type="submission" date="2020-04" db="EMBL/GenBank/DDBJ databases">
        <title>Description of novel Gluconacetobacter.</title>
        <authorList>
            <person name="Sombolestani A."/>
        </authorList>
    </citation>
    <scope>NUCLEOTIDE SEQUENCE [LARGE SCALE GENOMIC DNA]</scope>
    <source>
        <strain evidence="21 24">LMG 1382</strain>
    </source>
</reference>
<protein>
    <recommendedName>
        <fullName evidence="3">NADH-quinone oxidoreductase subunit G</fullName>
    </recommendedName>
    <alternativeName>
        <fullName evidence="13">NADH dehydrogenase I subunit G</fullName>
    </alternativeName>
    <alternativeName>
        <fullName evidence="14">NDH-1 subunit G</fullName>
    </alternativeName>
</protein>
<evidence type="ECO:0000256" key="12">
    <source>
        <dbReference type="ARBA" id="ARBA00026021"/>
    </source>
</evidence>
<evidence type="ECO:0000256" key="1">
    <source>
        <dbReference type="ARBA" id="ARBA00001966"/>
    </source>
</evidence>
<dbReference type="PROSITE" id="PS51669">
    <property type="entry name" value="4FE4S_MOW_BIS_MGD"/>
    <property type="match status" value="1"/>
</dbReference>
<evidence type="ECO:0000256" key="4">
    <source>
        <dbReference type="ARBA" id="ARBA00022485"/>
    </source>
</evidence>
<dbReference type="InterPro" id="IPR000283">
    <property type="entry name" value="NADH_UbQ_OxRdtase_75kDa_su_CS"/>
</dbReference>
<organism evidence="22 23">
    <name type="scientific">Gluconacetobacter liquefaciens</name>
    <name type="common">Acetobacter liquefaciens</name>
    <dbReference type="NCBI Taxonomy" id="89584"/>
    <lineage>
        <taxon>Bacteria</taxon>
        <taxon>Pseudomonadati</taxon>
        <taxon>Pseudomonadota</taxon>
        <taxon>Alphaproteobacteria</taxon>
        <taxon>Acetobacterales</taxon>
        <taxon>Acetobacteraceae</taxon>
        <taxon>Gluconacetobacter</taxon>
    </lineage>
</organism>
<dbReference type="GO" id="GO:0046872">
    <property type="term" value="F:metal ion binding"/>
    <property type="evidence" value="ECO:0007669"/>
    <property type="project" value="UniProtKB-KW"/>
</dbReference>
<dbReference type="GO" id="GO:0003954">
    <property type="term" value="F:NADH dehydrogenase activity"/>
    <property type="evidence" value="ECO:0007669"/>
    <property type="project" value="TreeGrafter"/>
</dbReference>
<dbReference type="Pfam" id="PF00384">
    <property type="entry name" value="Molybdopterin"/>
    <property type="match status" value="1"/>
</dbReference>
<evidence type="ECO:0000256" key="3">
    <source>
        <dbReference type="ARBA" id="ARBA00019902"/>
    </source>
</evidence>
<dbReference type="InterPro" id="IPR001041">
    <property type="entry name" value="2Fe-2S_ferredoxin-type"/>
</dbReference>
<evidence type="ECO:0000256" key="10">
    <source>
        <dbReference type="ARBA" id="ARBA00023014"/>
    </source>
</evidence>
<keyword evidence="23" id="KW-1185">Reference proteome</keyword>
<dbReference type="InterPro" id="IPR050123">
    <property type="entry name" value="Prok_molybdopt-oxidoreductase"/>
</dbReference>
<keyword evidence="10" id="KW-0411">Iron-sulfur</keyword>
<evidence type="ECO:0000313" key="22">
    <source>
        <dbReference type="EMBL" id="RDI37105.1"/>
    </source>
</evidence>
<feature type="domain" description="2Fe-2S ferredoxin-type" evidence="18">
    <location>
        <begin position="1"/>
        <end position="83"/>
    </location>
</feature>
<dbReference type="FunFam" id="3.10.20.740:FF:000002">
    <property type="entry name" value="NADH-quinone oxidoreductase"/>
    <property type="match status" value="1"/>
</dbReference>
<dbReference type="Pfam" id="PF13510">
    <property type="entry name" value="Fer2_4"/>
    <property type="match status" value="1"/>
</dbReference>
<dbReference type="InterPro" id="IPR006656">
    <property type="entry name" value="Mopterin_OxRdtase"/>
</dbReference>
<dbReference type="GO" id="GO:0051539">
    <property type="term" value="F:4 iron, 4 sulfur cluster binding"/>
    <property type="evidence" value="ECO:0007669"/>
    <property type="project" value="UniProtKB-KW"/>
</dbReference>
<reference evidence="22 23" key="1">
    <citation type="submission" date="2018-07" db="EMBL/GenBank/DDBJ databases">
        <title>Genomic Encyclopedia of Type Strains, Phase IV (KMG-IV): sequencing the most valuable type-strain genomes for metagenomic binning, comparative biology and taxonomic classification.</title>
        <authorList>
            <person name="Goeker M."/>
        </authorList>
    </citation>
    <scope>NUCLEOTIDE SEQUENCE [LARGE SCALE GENOMIC DNA]</scope>
    <source>
        <strain evidence="22 23">DSM 5603</strain>
    </source>
</reference>
<dbReference type="AlphaFoldDB" id="A0A370G055"/>
<proteinExistence type="inferred from homology"/>
<evidence type="ECO:0000259" key="20">
    <source>
        <dbReference type="PROSITE" id="PS51839"/>
    </source>
</evidence>
<comment type="subunit">
    <text evidence="12">Composed of 13 different subunits. Subunits NuoCD, E, F, and G constitute the peripheral sector of the complex.</text>
</comment>
<dbReference type="Gene3D" id="3.40.50.740">
    <property type="match status" value="1"/>
</dbReference>
<dbReference type="Gene3D" id="3.30.200.210">
    <property type="match status" value="1"/>
</dbReference>
<comment type="caution">
    <text evidence="22">The sequence shown here is derived from an EMBL/GenBank/DDBJ whole genome shotgun (WGS) entry which is preliminary data.</text>
</comment>
<evidence type="ECO:0000259" key="19">
    <source>
        <dbReference type="PROSITE" id="PS51669"/>
    </source>
</evidence>
<evidence type="ECO:0000256" key="5">
    <source>
        <dbReference type="ARBA" id="ARBA00022714"/>
    </source>
</evidence>
<dbReference type="GO" id="GO:0016020">
    <property type="term" value="C:membrane"/>
    <property type="evidence" value="ECO:0007669"/>
    <property type="project" value="InterPro"/>
</dbReference>
<evidence type="ECO:0000259" key="18">
    <source>
        <dbReference type="PROSITE" id="PS51085"/>
    </source>
</evidence>
<name>A0A370G055_GLULI</name>
<dbReference type="GO" id="GO:0008137">
    <property type="term" value="F:NADH dehydrogenase (ubiquinone) activity"/>
    <property type="evidence" value="ECO:0007669"/>
    <property type="project" value="InterPro"/>
</dbReference>
<feature type="domain" description="4Fe-4S His(Cys)3-ligated-type" evidence="20">
    <location>
        <begin position="83"/>
        <end position="122"/>
    </location>
</feature>
<dbReference type="Gene3D" id="3.10.20.740">
    <property type="match status" value="1"/>
</dbReference>
<evidence type="ECO:0000313" key="23">
    <source>
        <dbReference type="Proteomes" id="UP000254958"/>
    </source>
</evidence>
<comment type="similarity">
    <text evidence="2 17">Belongs to the complex I 75 kDa subunit family.</text>
</comment>
<dbReference type="Pfam" id="PF04879">
    <property type="entry name" value="Molybdop_Fe4S4"/>
    <property type="match status" value="1"/>
</dbReference>
<gene>
    <name evidence="21" type="primary">nuoG</name>
    <name evidence="22" type="ORF">C7453_107152</name>
    <name evidence="21" type="ORF">HLH32_12180</name>
</gene>
<feature type="domain" description="4Fe-4S Mo/W bis-MGD-type" evidence="19">
    <location>
        <begin position="221"/>
        <end position="277"/>
    </location>
</feature>
<evidence type="ECO:0000313" key="24">
    <source>
        <dbReference type="Proteomes" id="UP000562982"/>
    </source>
</evidence>
<dbReference type="GO" id="GO:0051537">
    <property type="term" value="F:2 iron, 2 sulfur cluster binding"/>
    <property type="evidence" value="ECO:0007669"/>
    <property type="project" value="UniProtKB-KW"/>
</dbReference>
<dbReference type="PROSITE" id="PS00643">
    <property type="entry name" value="COMPLEX1_75K_3"/>
    <property type="match status" value="1"/>
</dbReference>
<keyword evidence="21" id="KW-0560">Oxidoreductase</keyword>
<evidence type="ECO:0000256" key="9">
    <source>
        <dbReference type="ARBA" id="ARBA00023004"/>
    </source>
</evidence>
<dbReference type="OrthoDB" id="9816402at2"/>
<evidence type="ECO:0000256" key="17">
    <source>
        <dbReference type="RuleBase" id="RU004523"/>
    </source>
</evidence>
<evidence type="ECO:0000256" key="14">
    <source>
        <dbReference type="ARBA" id="ARBA00032783"/>
    </source>
</evidence>
<dbReference type="PROSITE" id="PS51085">
    <property type="entry name" value="2FE2S_FER_2"/>
    <property type="match status" value="1"/>
</dbReference>
<dbReference type="NCBIfam" id="TIGR01973">
    <property type="entry name" value="NuoG"/>
    <property type="match status" value="1"/>
</dbReference>
<keyword evidence="6" id="KW-0874">Quinone</keyword>
<comment type="catalytic activity">
    <reaction evidence="16">
        <text>a quinone + NADH + 5 H(+)(in) = a quinol + NAD(+) + 4 H(+)(out)</text>
        <dbReference type="Rhea" id="RHEA:57888"/>
        <dbReference type="ChEBI" id="CHEBI:15378"/>
        <dbReference type="ChEBI" id="CHEBI:24646"/>
        <dbReference type="ChEBI" id="CHEBI:57540"/>
        <dbReference type="ChEBI" id="CHEBI:57945"/>
        <dbReference type="ChEBI" id="CHEBI:132124"/>
    </reaction>
</comment>
<dbReference type="SMART" id="SM00929">
    <property type="entry name" value="NADH-G_4Fe-4S_3"/>
    <property type="match status" value="1"/>
</dbReference>
<dbReference type="Proteomes" id="UP000562982">
    <property type="component" value="Unassembled WGS sequence"/>
</dbReference>
<dbReference type="PROSITE" id="PS00641">
    <property type="entry name" value="COMPLEX1_75K_1"/>
    <property type="match status" value="1"/>
</dbReference>
<dbReference type="InterPro" id="IPR010228">
    <property type="entry name" value="NADH_UbQ_OxRdtase_Gsu"/>
</dbReference>
<evidence type="ECO:0000256" key="2">
    <source>
        <dbReference type="ARBA" id="ARBA00005404"/>
    </source>
</evidence>
<evidence type="ECO:0000256" key="11">
    <source>
        <dbReference type="ARBA" id="ARBA00023027"/>
    </source>
</evidence>
<keyword evidence="7" id="KW-0479">Metal-binding</keyword>
<keyword evidence="8" id="KW-1278">Translocase</keyword>
<dbReference type="InterPro" id="IPR036010">
    <property type="entry name" value="2Fe-2S_ferredoxin-like_sf"/>
</dbReference>
<dbReference type="InterPro" id="IPR006963">
    <property type="entry name" value="Mopterin_OxRdtase_4Fe-4S_dom"/>
</dbReference>
<evidence type="ECO:0000313" key="21">
    <source>
        <dbReference type="EMBL" id="MBB2187127.1"/>
    </source>
</evidence>
<evidence type="ECO:0000256" key="6">
    <source>
        <dbReference type="ARBA" id="ARBA00022719"/>
    </source>
</evidence>
<evidence type="ECO:0000256" key="13">
    <source>
        <dbReference type="ARBA" id="ARBA00031577"/>
    </source>
</evidence>
<accession>A0A370G055</accession>
<evidence type="ECO:0000256" key="7">
    <source>
        <dbReference type="ARBA" id="ARBA00022723"/>
    </source>
</evidence>